<comment type="caution">
    <text evidence="2">The sequence shown here is derived from an EMBL/GenBank/DDBJ whole genome shotgun (WGS) entry which is preliminary data.</text>
</comment>
<evidence type="ECO:0000256" key="1">
    <source>
        <dbReference type="SAM" id="Phobius"/>
    </source>
</evidence>
<name>A0A409WB43_9AGAR</name>
<evidence type="ECO:0000313" key="2">
    <source>
        <dbReference type="EMBL" id="PPQ75732.1"/>
    </source>
</evidence>
<keyword evidence="1" id="KW-0472">Membrane</keyword>
<dbReference type="Gene3D" id="1.20.1250.20">
    <property type="entry name" value="MFS general substrate transporter like domains"/>
    <property type="match status" value="1"/>
</dbReference>
<feature type="transmembrane region" description="Helical" evidence="1">
    <location>
        <begin position="186"/>
        <end position="205"/>
    </location>
</feature>
<dbReference type="InterPro" id="IPR036259">
    <property type="entry name" value="MFS_trans_sf"/>
</dbReference>
<keyword evidence="1" id="KW-0812">Transmembrane</keyword>
<proteinExistence type="predicted"/>
<sequence length="385" mass="43484">MSDASICVATPDVLNQQQILETEKCAVTNPKLQDTPQVLVEALVYDSGQEAWLAIAGAYVVLHPHFSTALTWNTSWMVQFCTYGYVSAFGIYQDYYTRIFLSQESPSNIRQVDEDIYAWIGSFQLFMQYIPGFVIGRAFDAGYFHYMMALGTFLQITSMFMLSLARPHKYFEVRLIHYISPKWKSYLTVICWHGVFLAQAVGMGLGQSLLFLPSLTIIGHHFRRRRALATGIAISVSTLSPGVAATNEGLRQGASFGGIVWPILLNELSQRISFSNSIRTTAALCGLMLITSNFLMKTRSVGENNISRRLNMCLILQDSAYLVSVASPYELVEWLTSRWQSFLYKFRTLLPICPLNGIADFYLQLYAVNHNINDKLAFYSVFALF</sequence>
<keyword evidence="3" id="KW-1185">Reference proteome</keyword>
<evidence type="ECO:0000313" key="3">
    <source>
        <dbReference type="Proteomes" id="UP000284706"/>
    </source>
</evidence>
<dbReference type="PANTHER" id="PTHR11360">
    <property type="entry name" value="MONOCARBOXYLATE TRANSPORTER"/>
    <property type="match status" value="1"/>
</dbReference>
<dbReference type="EMBL" id="NHYE01005232">
    <property type="protein sequence ID" value="PPQ75732.1"/>
    <property type="molecule type" value="Genomic_DNA"/>
</dbReference>
<dbReference type="OrthoDB" id="6499973at2759"/>
<reference evidence="2 3" key="1">
    <citation type="journal article" date="2018" name="Evol. Lett.">
        <title>Horizontal gene cluster transfer increased hallucinogenic mushroom diversity.</title>
        <authorList>
            <person name="Reynolds H.T."/>
            <person name="Vijayakumar V."/>
            <person name="Gluck-Thaler E."/>
            <person name="Korotkin H.B."/>
            <person name="Matheny P.B."/>
            <person name="Slot J.C."/>
        </authorList>
    </citation>
    <scope>NUCLEOTIDE SEQUENCE [LARGE SCALE GENOMIC DNA]</scope>
    <source>
        <strain evidence="2 3">SRW20</strain>
    </source>
</reference>
<dbReference type="SUPFAM" id="SSF103473">
    <property type="entry name" value="MFS general substrate transporter"/>
    <property type="match status" value="1"/>
</dbReference>
<feature type="transmembrane region" description="Helical" evidence="1">
    <location>
        <begin position="116"/>
        <end position="137"/>
    </location>
</feature>
<feature type="transmembrane region" description="Helical" evidence="1">
    <location>
        <begin position="143"/>
        <end position="165"/>
    </location>
</feature>
<gene>
    <name evidence="2" type="ORF">CVT26_000972</name>
</gene>
<organism evidence="2 3">
    <name type="scientific">Gymnopilus dilepis</name>
    <dbReference type="NCBI Taxonomy" id="231916"/>
    <lineage>
        <taxon>Eukaryota</taxon>
        <taxon>Fungi</taxon>
        <taxon>Dikarya</taxon>
        <taxon>Basidiomycota</taxon>
        <taxon>Agaricomycotina</taxon>
        <taxon>Agaricomycetes</taxon>
        <taxon>Agaricomycetidae</taxon>
        <taxon>Agaricales</taxon>
        <taxon>Agaricineae</taxon>
        <taxon>Hymenogastraceae</taxon>
        <taxon>Gymnopilus</taxon>
    </lineage>
</organism>
<accession>A0A409WB43</accession>
<keyword evidence="1" id="KW-1133">Transmembrane helix</keyword>
<dbReference type="InParanoid" id="A0A409WB43"/>
<dbReference type="InterPro" id="IPR050327">
    <property type="entry name" value="Proton-linked_MCT"/>
</dbReference>
<dbReference type="Proteomes" id="UP000284706">
    <property type="component" value="Unassembled WGS sequence"/>
</dbReference>
<dbReference type="AlphaFoldDB" id="A0A409WB43"/>
<protein>
    <submittedName>
        <fullName evidence="2">Uncharacterized protein</fullName>
    </submittedName>
</protein>
<dbReference type="PANTHER" id="PTHR11360:SF284">
    <property type="entry name" value="EG:103B4.3 PROTEIN-RELATED"/>
    <property type="match status" value="1"/>
</dbReference>